<comment type="caution">
    <text evidence="3">The sequence shown here is derived from an EMBL/GenBank/DDBJ whole genome shotgun (WGS) entry which is preliminary data.</text>
</comment>
<evidence type="ECO:0000313" key="4">
    <source>
        <dbReference type="Proteomes" id="UP000287830"/>
    </source>
</evidence>
<dbReference type="SUPFAM" id="SSF74853">
    <property type="entry name" value="Lamin A/C globular tail domain"/>
    <property type="match status" value="1"/>
</dbReference>
<dbReference type="EMBL" id="BHZC01000001">
    <property type="protein sequence ID" value="GCD35671.1"/>
    <property type="molecule type" value="Genomic_DNA"/>
</dbReference>
<dbReference type="InterPro" id="IPR036415">
    <property type="entry name" value="Lamin_tail_dom_sf"/>
</dbReference>
<protein>
    <recommendedName>
        <fullName evidence="2">LTD domain-containing protein</fullName>
    </recommendedName>
</protein>
<dbReference type="InterPro" id="IPR001322">
    <property type="entry name" value="Lamin_tail_dom"/>
</dbReference>
<evidence type="ECO:0000256" key="1">
    <source>
        <dbReference type="SAM" id="SignalP"/>
    </source>
</evidence>
<dbReference type="AlphaFoldDB" id="A0A7U9KVQ9"/>
<sequence>MSRSVRLAAVALGSAALAVTAALPAAATGAHTLPAPHRSPVVIGAVQADSPGRDDGSNRSLNGEWVTVKNTGHRPVNLKGWTLTSRSTHKTYRFNNLRLNGRQEVRVHTGHGRDTWRDVYQDRRNYVWDNRRDTATLRNDHRHLVDTKHWGRR</sequence>
<proteinExistence type="predicted"/>
<dbReference type="GeneID" id="95622332"/>
<dbReference type="PROSITE" id="PS51841">
    <property type="entry name" value="LTD"/>
    <property type="match status" value="1"/>
</dbReference>
<dbReference type="Proteomes" id="UP000287830">
    <property type="component" value="Unassembled WGS sequence"/>
</dbReference>
<organism evidence="3 4">
    <name type="scientific">Streptomyces chrestomyceticus JCM 4735</name>
    <dbReference type="NCBI Taxonomy" id="1306181"/>
    <lineage>
        <taxon>Bacteria</taxon>
        <taxon>Bacillati</taxon>
        <taxon>Actinomycetota</taxon>
        <taxon>Actinomycetes</taxon>
        <taxon>Kitasatosporales</taxon>
        <taxon>Streptomycetaceae</taxon>
        <taxon>Streptomyces</taxon>
    </lineage>
</organism>
<dbReference type="Gene3D" id="2.60.40.1260">
    <property type="entry name" value="Lamin Tail domain"/>
    <property type="match status" value="1"/>
</dbReference>
<feature type="signal peptide" evidence="1">
    <location>
        <begin position="1"/>
        <end position="21"/>
    </location>
</feature>
<gene>
    <name evidence="3" type="ORF">OEIGOIKO_03417</name>
</gene>
<evidence type="ECO:0000259" key="2">
    <source>
        <dbReference type="PROSITE" id="PS51841"/>
    </source>
</evidence>
<keyword evidence="1" id="KW-0732">Signal</keyword>
<evidence type="ECO:0000313" key="3">
    <source>
        <dbReference type="EMBL" id="GCD35671.1"/>
    </source>
</evidence>
<name>A0A7U9KVQ9_9ACTN</name>
<dbReference type="Pfam" id="PF00932">
    <property type="entry name" value="LTD"/>
    <property type="match status" value="1"/>
</dbReference>
<accession>A0A7U9KVQ9</accession>
<feature type="domain" description="LTD" evidence="2">
    <location>
        <begin position="27"/>
        <end position="152"/>
    </location>
</feature>
<dbReference type="OrthoDB" id="3828227at2"/>
<feature type="chain" id="PRO_5038700292" description="LTD domain-containing protein" evidence="1">
    <location>
        <begin position="22"/>
        <end position="153"/>
    </location>
</feature>
<dbReference type="RefSeq" id="WP_125045546.1">
    <property type="nucleotide sequence ID" value="NZ_BHZC01000001.1"/>
</dbReference>
<reference evidence="3 4" key="1">
    <citation type="submission" date="2018-11" db="EMBL/GenBank/DDBJ databases">
        <title>Whole genome sequence of Streptomyces chrestomyceticus NBRC 13444(T).</title>
        <authorList>
            <person name="Komaki H."/>
            <person name="Tamura T."/>
        </authorList>
    </citation>
    <scope>NUCLEOTIDE SEQUENCE [LARGE SCALE GENOMIC DNA]</scope>
    <source>
        <strain evidence="3 4">NBRC 13444</strain>
    </source>
</reference>